<dbReference type="Proteomes" id="UP001156318">
    <property type="component" value="Chromosome"/>
</dbReference>
<gene>
    <name evidence="2" type="ORF">KFZ77_16725</name>
</gene>
<keyword evidence="1" id="KW-1133">Transmembrane helix</keyword>
<protein>
    <submittedName>
        <fullName evidence="2">Uncharacterized protein</fullName>
    </submittedName>
</protein>
<evidence type="ECO:0000256" key="1">
    <source>
        <dbReference type="SAM" id="Phobius"/>
    </source>
</evidence>
<organism evidence="2 3">
    <name type="scientific">Siccibacter colletis</name>
    <dbReference type="NCBI Taxonomy" id="1505757"/>
    <lineage>
        <taxon>Bacteria</taxon>
        <taxon>Pseudomonadati</taxon>
        <taxon>Pseudomonadota</taxon>
        <taxon>Gammaproteobacteria</taxon>
        <taxon>Enterobacterales</taxon>
        <taxon>Enterobacteriaceae</taxon>
        <taxon>Siccibacter</taxon>
    </lineage>
</organism>
<reference evidence="2 3" key="1">
    <citation type="submission" date="2021-05" db="EMBL/GenBank/DDBJ databases">
        <title>Isolation, identification, and the growth promoting effects of Pantoea dispersa strain YSD J2 from the aboveground leaves of Cyperus esculentus L.Var. Sativus.</title>
        <authorList>
            <person name="Wang S."/>
            <person name="Tang X.M."/>
            <person name="Huang Y.N."/>
        </authorList>
    </citation>
    <scope>NUCLEOTIDE SEQUENCE [LARGE SCALE GENOMIC DNA]</scope>
    <source>
        <strain evidence="3">YSD YN2</strain>
    </source>
</reference>
<dbReference type="RefSeq" id="WP_264384839.1">
    <property type="nucleotide sequence ID" value="NZ_CP074352.1"/>
</dbReference>
<proteinExistence type="predicted"/>
<sequence>MLMRILLSGIIILLYYLSIGIAVLSSGTTDKYLNWWYDIDGAITPSCLRAIEEIAYVDGATFLVISVGYLISFFLFVLAFKFTA</sequence>
<evidence type="ECO:0000313" key="2">
    <source>
        <dbReference type="EMBL" id="UYU31453.1"/>
    </source>
</evidence>
<feature type="transmembrane region" description="Helical" evidence="1">
    <location>
        <begin position="5"/>
        <end position="25"/>
    </location>
</feature>
<keyword evidence="1" id="KW-0472">Membrane</keyword>
<keyword evidence="1" id="KW-0812">Transmembrane</keyword>
<keyword evidence="3" id="KW-1185">Reference proteome</keyword>
<evidence type="ECO:0000313" key="3">
    <source>
        <dbReference type="Proteomes" id="UP001156318"/>
    </source>
</evidence>
<name>A0ABY6JCA5_9ENTR</name>
<dbReference type="EMBL" id="CP074352">
    <property type="protein sequence ID" value="UYU31453.1"/>
    <property type="molecule type" value="Genomic_DNA"/>
</dbReference>
<accession>A0ABY6JCA5</accession>
<feature type="transmembrane region" description="Helical" evidence="1">
    <location>
        <begin position="60"/>
        <end position="80"/>
    </location>
</feature>